<dbReference type="OrthoDB" id="9794671at2"/>
<sequence length="491" mass="53917">MVECIGNKQGYSNVWIIVVFLLAVLLPGGRAWCSVQVVPQSVRVGLMQDAPQVAFVVQGNYQLVNDYTKQVITGVGEGRWVVEYAGGLCQVSKDGEYVGLYNGPIKVEGLSSGGVKAILSSGALLQKDSVDGLAVQGAGDAINYLEHEQAGCYVVDVNGQIKQMTRDGLNLVGLEKSGQVKHYRGNLEIRSNEKGLTVINELPIEQYLYGVVPAEMPASFSSEALKAQAVAARSYLIAQLGSYANFGFDVLYNQSNQMYQGYDGEKPASSMAVDDTNGLVLVKDGQPIAAYFHACSGGYTENSEDVWYDKLGFIRAKEDPYDGNSQHYNWSVTYSASELVTLLNQQLRRYIKSSEFTELAVITDINALEWTASGHRVKKLLIEVLDHQGNLQSYTVANADRVRTVLGLKSSLFTMKKQYYSEEQDNPVDLEDILEPTNIVKQGLSSITFYGSGWGHGLGMSQYGAAGMASQGYSFQDILKYYYTDVELIKY</sequence>
<evidence type="ECO:0000259" key="2">
    <source>
        <dbReference type="Pfam" id="PF08486"/>
    </source>
</evidence>
<feature type="domain" description="Sporulation stage II protein D amidase enhancer LytB N-terminal" evidence="2">
    <location>
        <begin position="193"/>
        <end position="282"/>
    </location>
</feature>
<evidence type="ECO:0000313" key="4">
    <source>
        <dbReference type="Proteomes" id="UP000798488"/>
    </source>
</evidence>
<keyword evidence="1" id="KW-0472">Membrane</keyword>
<keyword evidence="1" id="KW-0812">Transmembrane</keyword>
<dbReference type="GO" id="GO:0030435">
    <property type="term" value="P:sporulation resulting in formation of a cellular spore"/>
    <property type="evidence" value="ECO:0007669"/>
    <property type="project" value="InterPro"/>
</dbReference>
<dbReference type="InterPro" id="IPR051922">
    <property type="entry name" value="Bact_Sporulation_Assoc"/>
</dbReference>
<evidence type="ECO:0000313" key="3">
    <source>
        <dbReference type="EMBL" id="KAF1084521.1"/>
    </source>
</evidence>
<name>A0A9D3AXJ4_9FIRM</name>
<dbReference type="EMBL" id="LSRS01000005">
    <property type="protein sequence ID" value="KAF1084521.1"/>
    <property type="molecule type" value="Genomic_DNA"/>
</dbReference>
<dbReference type="InterPro" id="IPR013486">
    <property type="entry name" value="SpoIID/LytB"/>
</dbReference>
<dbReference type="Proteomes" id="UP000798488">
    <property type="component" value="Unassembled WGS sequence"/>
</dbReference>
<dbReference type="PANTHER" id="PTHR30032">
    <property type="entry name" value="N-ACETYLMURAMOYL-L-ALANINE AMIDASE-RELATED"/>
    <property type="match status" value="1"/>
</dbReference>
<reference evidence="3" key="1">
    <citation type="submission" date="2016-02" db="EMBL/GenBank/DDBJ databases">
        <title>Draft Genome Sequence of Sporotomaculum syntrophicum Strain FB, a Syntrophic Benzoate Degrader.</title>
        <authorList>
            <person name="Nobu M.K."/>
            <person name="Narihiro T."/>
            <person name="Qiu Y.-L."/>
            <person name="Ohashi A."/>
            <person name="Liu W.-T."/>
            <person name="Yuji S."/>
        </authorList>
    </citation>
    <scope>NUCLEOTIDE SEQUENCE</scope>
    <source>
        <strain evidence="3">FB</strain>
    </source>
</reference>
<gene>
    <name evidence="3" type="primary">lytB_3</name>
    <name evidence="3" type="ORF">SPSYN_02299</name>
</gene>
<dbReference type="GO" id="GO:0030288">
    <property type="term" value="C:outer membrane-bounded periplasmic space"/>
    <property type="evidence" value="ECO:0007669"/>
    <property type="project" value="TreeGrafter"/>
</dbReference>
<accession>A0A9D3AXJ4</accession>
<organism evidence="3 4">
    <name type="scientific">Sporotomaculum syntrophicum</name>
    <dbReference type="NCBI Taxonomy" id="182264"/>
    <lineage>
        <taxon>Bacteria</taxon>
        <taxon>Bacillati</taxon>
        <taxon>Bacillota</taxon>
        <taxon>Clostridia</taxon>
        <taxon>Eubacteriales</taxon>
        <taxon>Desulfallaceae</taxon>
        <taxon>Sporotomaculum</taxon>
    </lineage>
</organism>
<feature type="transmembrane region" description="Helical" evidence="1">
    <location>
        <begin position="12"/>
        <end position="32"/>
    </location>
</feature>
<dbReference type="Pfam" id="PF08486">
    <property type="entry name" value="SpoIID"/>
    <property type="match status" value="1"/>
</dbReference>
<evidence type="ECO:0000256" key="1">
    <source>
        <dbReference type="SAM" id="Phobius"/>
    </source>
</evidence>
<proteinExistence type="predicted"/>
<keyword evidence="4" id="KW-1185">Reference proteome</keyword>
<keyword evidence="1" id="KW-1133">Transmembrane helix</keyword>
<dbReference type="RefSeq" id="WP_161822598.1">
    <property type="nucleotide sequence ID" value="NZ_LSRS01000005.1"/>
</dbReference>
<dbReference type="PANTHER" id="PTHR30032:SF4">
    <property type="entry name" value="AMIDASE ENHANCER"/>
    <property type="match status" value="1"/>
</dbReference>
<dbReference type="AlphaFoldDB" id="A0A9D3AXJ4"/>
<protein>
    <submittedName>
        <fullName evidence="3">Amidase enhancer</fullName>
    </submittedName>
</protein>
<dbReference type="InterPro" id="IPR013693">
    <property type="entry name" value="SpoIID/LytB_N"/>
</dbReference>
<comment type="caution">
    <text evidence="3">The sequence shown here is derived from an EMBL/GenBank/DDBJ whole genome shotgun (WGS) entry which is preliminary data.</text>
</comment>
<dbReference type="NCBIfam" id="TIGR02669">
    <property type="entry name" value="SpoIID_LytB"/>
    <property type="match status" value="1"/>
</dbReference>